<evidence type="ECO:0000313" key="7">
    <source>
        <dbReference type="EMBL" id="MBT1444291.1"/>
    </source>
</evidence>
<dbReference type="Proteomes" id="UP001195903">
    <property type="component" value="Unassembled WGS sequence"/>
</dbReference>
<gene>
    <name evidence="7" type="ORF">KJI95_07100</name>
</gene>
<keyword evidence="4" id="KW-0472">Membrane</keyword>
<dbReference type="InterPro" id="IPR010583">
    <property type="entry name" value="MipA"/>
</dbReference>
<dbReference type="PANTHER" id="PTHR38776">
    <property type="entry name" value="MLTA-INTERACTING PROTEIN-RELATED"/>
    <property type="match status" value="1"/>
</dbReference>
<evidence type="ECO:0000256" key="2">
    <source>
        <dbReference type="ARBA" id="ARBA00005722"/>
    </source>
</evidence>
<evidence type="ECO:0000256" key="3">
    <source>
        <dbReference type="ARBA" id="ARBA00022729"/>
    </source>
</evidence>
<dbReference type="PANTHER" id="PTHR38776:SF1">
    <property type="entry name" value="MLTA-INTERACTING PROTEIN-RELATED"/>
    <property type="match status" value="1"/>
</dbReference>
<protein>
    <submittedName>
        <fullName evidence="7">MipA/OmpV family protein</fullName>
    </submittedName>
</protein>
<comment type="similarity">
    <text evidence="2">Belongs to the MipA/OmpV family.</text>
</comment>
<proteinExistence type="inferred from homology"/>
<evidence type="ECO:0000256" key="5">
    <source>
        <dbReference type="ARBA" id="ARBA00023237"/>
    </source>
</evidence>
<keyword evidence="3 6" id="KW-0732">Signal</keyword>
<comment type="subcellular location">
    <subcellularLocation>
        <location evidence="1">Cell outer membrane</location>
    </subcellularLocation>
</comment>
<sequence length="287" mass="31925">MKRLFTLLLLLCTSVSALAEATQDAADSDTLQQVSAGDWQFSLALGYGVLENPRAKTDNISTYVLPSWYYYGERFYVENLTLGYSLYETDWISVDVQGQPNEDGIFFEFDGVGKLLLSDIMGFTPSREPITRPSKAVEPPPAVERKISYLAGLSATWYTPAFDLTSGLFYDVTGVHNGYEWQLSAKKAFVWSWGAIGLEAGGVYKSAELVDYYYNARKEEFTRPIRLKPLEAATNWHVKAVVNVPLSDSLMLVATLKHTALGDSIRDSVLISADSYFAGFVGVSYQF</sequence>
<accession>A0ABS5V1E0</accession>
<evidence type="ECO:0000256" key="4">
    <source>
        <dbReference type="ARBA" id="ARBA00023136"/>
    </source>
</evidence>
<name>A0ABS5V1E0_9GAMM</name>
<feature type="chain" id="PRO_5046544255" evidence="6">
    <location>
        <begin position="20"/>
        <end position="287"/>
    </location>
</feature>
<evidence type="ECO:0000256" key="1">
    <source>
        <dbReference type="ARBA" id="ARBA00004442"/>
    </source>
</evidence>
<dbReference type="RefSeq" id="WP_214506484.1">
    <property type="nucleotide sequence ID" value="NZ_JAHEPS010000002.1"/>
</dbReference>
<evidence type="ECO:0000256" key="6">
    <source>
        <dbReference type="SAM" id="SignalP"/>
    </source>
</evidence>
<keyword evidence="8" id="KW-1185">Reference proteome</keyword>
<evidence type="ECO:0000313" key="8">
    <source>
        <dbReference type="Proteomes" id="UP001195903"/>
    </source>
</evidence>
<feature type="signal peptide" evidence="6">
    <location>
        <begin position="1"/>
        <end position="19"/>
    </location>
</feature>
<organism evidence="7 8">
    <name type="scientific">Shewanella jiangmenensis</name>
    <dbReference type="NCBI Taxonomy" id="2837387"/>
    <lineage>
        <taxon>Bacteria</taxon>
        <taxon>Pseudomonadati</taxon>
        <taxon>Pseudomonadota</taxon>
        <taxon>Gammaproteobacteria</taxon>
        <taxon>Alteromonadales</taxon>
        <taxon>Shewanellaceae</taxon>
        <taxon>Shewanella</taxon>
    </lineage>
</organism>
<dbReference type="EMBL" id="JAHEPS010000002">
    <property type="protein sequence ID" value="MBT1444291.1"/>
    <property type="molecule type" value="Genomic_DNA"/>
</dbReference>
<keyword evidence="5" id="KW-0998">Cell outer membrane</keyword>
<dbReference type="Pfam" id="PF06629">
    <property type="entry name" value="MipA"/>
    <property type="match status" value="1"/>
</dbReference>
<comment type="caution">
    <text evidence="7">The sequence shown here is derived from an EMBL/GenBank/DDBJ whole genome shotgun (WGS) entry which is preliminary data.</text>
</comment>
<reference evidence="7 8" key="1">
    <citation type="submission" date="2021-05" db="EMBL/GenBank/DDBJ databases">
        <title>Shewanella sp. JM162201.</title>
        <authorList>
            <person name="Xu S."/>
            <person name="Li A."/>
        </authorList>
    </citation>
    <scope>NUCLEOTIDE SEQUENCE [LARGE SCALE GENOMIC DNA]</scope>
    <source>
        <strain evidence="7 8">JM162201</strain>
    </source>
</reference>